<dbReference type="Pfam" id="PF07722">
    <property type="entry name" value="Peptidase_C26"/>
    <property type="match status" value="1"/>
</dbReference>
<name>X1RVQ9_9ZZZZ</name>
<accession>X1RVQ9</accession>
<dbReference type="PROSITE" id="PS51273">
    <property type="entry name" value="GATASE_TYPE_1"/>
    <property type="match status" value="1"/>
</dbReference>
<feature type="non-terminal residue" evidence="1">
    <location>
        <position position="1"/>
    </location>
</feature>
<reference evidence="1" key="1">
    <citation type="journal article" date="2014" name="Front. Microbiol.">
        <title>High frequency of phylogenetically diverse reductive dehalogenase-homologous genes in deep subseafloor sedimentary metagenomes.</title>
        <authorList>
            <person name="Kawai M."/>
            <person name="Futagami T."/>
            <person name="Toyoda A."/>
            <person name="Takaki Y."/>
            <person name="Nishi S."/>
            <person name="Hori S."/>
            <person name="Arai W."/>
            <person name="Tsubouchi T."/>
            <person name="Morono Y."/>
            <person name="Uchiyama I."/>
            <person name="Ito T."/>
            <person name="Fujiyama A."/>
            <person name="Inagaki F."/>
            <person name="Takami H."/>
        </authorList>
    </citation>
    <scope>NUCLEOTIDE SEQUENCE</scope>
    <source>
        <strain evidence="1">Expedition CK06-06</strain>
    </source>
</reference>
<dbReference type="InterPro" id="IPR029062">
    <property type="entry name" value="Class_I_gatase-like"/>
</dbReference>
<protein>
    <submittedName>
        <fullName evidence="1">Uncharacterized protein</fullName>
    </submittedName>
</protein>
<dbReference type="GO" id="GO:0016787">
    <property type="term" value="F:hydrolase activity"/>
    <property type="evidence" value="ECO:0007669"/>
    <property type="project" value="InterPro"/>
</dbReference>
<evidence type="ECO:0000313" key="1">
    <source>
        <dbReference type="EMBL" id="GAI71001.1"/>
    </source>
</evidence>
<dbReference type="EMBL" id="BARW01002401">
    <property type="protein sequence ID" value="GAI71001.1"/>
    <property type="molecule type" value="Genomic_DNA"/>
</dbReference>
<dbReference type="InterPro" id="IPR011697">
    <property type="entry name" value="Peptidase_C26"/>
</dbReference>
<proteinExistence type="predicted"/>
<dbReference type="AlphaFoldDB" id="X1RVQ9"/>
<dbReference type="SUPFAM" id="SSF52317">
    <property type="entry name" value="Class I glutamine amidotransferase-like"/>
    <property type="match status" value="1"/>
</dbReference>
<comment type="caution">
    <text evidence="1">The sequence shown here is derived from an EMBL/GenBank/DDBJ whole genome shotgun (WGS) entry which is preliminary data.</text>
</comment>
<organism evidence="1">
    <name type="scientific">marine sediment metagenome</name>
    <dbReference type="NCBI Taxonomy" id="412755"/>
    <lineage>
        <taxon>unclassified sequences</taxon>
        <taxon>metagenomes</taxon>
        <taxon>ecological metagenomes</taxon>
    </lineage>
</organism>
<dbReference type="Gene3D" id="3.40.50.880">
    <property type="match status" value="1"/>
</dbReference>
<gene>
    <name evidence="1" type="ORF">S12H4_06727</name>
</gene>
<sequence>DGIIESLELKNPGGRFFLAVQWHPERIDDNRHRELIFNAFITAAKSTSS</sequence>